<dbReference type="Gene3D" id="3.30.450.20">
    <property type="entry name" value="PAS domain"/>
    <property type="match status" value="9"/>
</dbReference>
<dbReference type="EC" id="2.7.13.3" evidence="3"/>
<name>A0ABR8AFF0_9CYAN</name>
<dbReference type="Pfam" id="PF00072">
    <property type="entry name" value="Response_reg"/>
    <property type="match status" value="1"/>
</dbReference>
<dbReference type="Pfam" id="PF00571">
    <property type="entry name" value="CBS"/>
    <property type="match status" value="4"/>
</dbReference>
<dbReference type="CDD" id="cd04620">
    <property type="entry name" value="CBS_two-component_sensor_histidine_kinase_repeat1"/>
    <property type="match status" value="1"/>
</dbReference>
<dbReference type="Pfam" id="PF13426">
    <property type="entry name" value="PAS_9"/>
    <property type="match status" value="1"/>
</dbReference>
<sequence length="2236" mass="252302">MFTPANLWLPAELATAIIRDPLTIAPDATVVDAIALMNAGTTTNNLTTENNTTSNSLLLQAQHSCVLVIEDTKLLGIFTQFDLVRLSSSGQNLAEIAIAEVMSYPVRTLQVTNFTDIFVPLSLFQHYPIRHLPLIDHQGQVVGLLTHDSLRQLLRPFDLLNLLTTADVMDRSVVQAAPTATLAELSELMSDRGVNSVVIVDNSDAKVIPLGIVTERDIVQILGVDQDLTAFTAQNHMGRFVDTVGVESYLGEVWQLMQQQQINQVIVTRDDGELLGIVTQSLILSVFNPMTISALVERLVQERTAKIQEQVAREQLLTQIANKIRASLNLEEVLDTAVTALRDFLQCDRLLVYQFQPDWSGTIVAESVTGNWQALKAATIHDPCFRQEAAELYRNGKTLAIDNIYNYGYADCYLGLLEQFQVKANLVVPILVADKLWGLLVGHQCADYRHWQPGELTLLHEISVQLAIAIQQATAYQQLQVQNAILERIAKAEALTDILHDLLQAIEMQLDNGVCSIMLHDGNSKLNFGISTQLSDSYMQQINGLPIDEGMGCCGTAAFRQETVITSDIASDPLWQNYRDLALAQGLKACWSVPIIGSNGEILGVFGVYYRENRTPNLCECETVTQAANIASIAIERHLATQSLQQLNQELENRVAERTAALQASEERWQLALRGTNDGIWDWDLKNNKIFYSQRWKQMRGFSDDEISDSPDECLSRIHPDDCDRVMAAVEDHFAGRTEFFETEYRTQCQDGSYMWVLDRGQVLRDESGQVIRMTGSETDITQRKLAEAALKESKRRYLTLAAAAPVAIFRFDAPLNCVYVNDRWSQMTGRSKESALGKGWIEALHPEDREQRLAEWMESYIEMTPGNYTIGQGEGRHLRPDGSINWFYVQVAPEVDANGQVIGYIGTLTDITARKLAEQENQQLKERLEFLLSASPAVIFTCKPEGDYGATFISDNLYNVTGYTPAEFLAESSFWIDRVHPDDLPGLLAHSPLLTSGSHIDEYRFRHQQGHYIWLRSELHVVRNQQGTPIEFIGYFADISDAYRQAAQRKIAEQENQQLKERLQFLITSSPAVIYTCKAEGNYSATFISENIYNITGYSQQEFLAESSFWIDHIHPEDRPWVLAKLPEIFVAGHHTHEYRFLHQQGYYIWIGDELRLVRNQEGRPIEFVGYFADISDRKQAELALAESQRFIQQIADASPNMLYLCDLQTQRNIYVNREITSILGYSPEAVQAIGENMFPILLHPDDFNQLPSRLARLHMAADGEIIELEYRMRHADGNWRWLYSRDAVFSRDAEGQVLQIIGTAQDITDRKLAEQENQQLKERLQFLLAVNPAVIFTCTTEENYGTTFISENSVNVTGYTSAEFLSDSSFWIDRVHPGDVSRLLEGMSQLFEQGYHIHEYRFSHKAGYYIWLRNELRLVCDRYGNPVEIVGYAADISDRKQAELALEDSQRFIQQIADASPNMLYLYDLQSQCNVYVNREITSVLGYTPEAVQAMGANFLQDLLHPEDQERLVTQRESIAMAANGEIIEFEYRMRDANGQWRWLYSWDTIFSRDPEGQVQQIIGTAQDITARKLAEQENLLLKERLQFVLSASPAVIFSCKPDRDYGTTFVSDNIYNVTGYTAAEFLTESSFWINHVHPEDLPQLLAKMPELFAQGQLINEYRFLHQAGHYIWMWNEIRLVRDSQGNPIEIVGYAADITERKRLEASQNRLIALLEASTDYILIADVAGNAIWNNSALKRLRGLDDGEITQYKPSDYHPQQGVELLKQQAIPAAITNGSWLGENILLDAQGQEIPVSQLIIAHKCPQGEVEFFSTIMRDIRIQKEYEQGLERTNAELRRATRLKDEFLANMSHELRTPLNAILGMSESLLDMILGYLNHQQQQAIATIERSGQHLLALINDILELSKIEADKLELQIAKVSVAQLCKTSLDIVKQQAFKKQIHLHLSLAKLEKEIAVDERRIQQVLINLLSNAIKFTPSGGRVCLEVTVQNVGETTEENHWIIFSVSDTGIGIAPSDRAKLFQPFVQIDSSLNRKYEGSGLGLVLVKRITEMHGGYISLQSELGQGSCFSIYLPYSACPIQQLSTLNFTPSANIAPNLEAIAPPQVITAPNTQSPLILLAEDNEANINTISSYLEAKGYRIIMARNGQEAIDLVYSQNPDLIIMDIQMPIVDGLQAIEQIRQNQQLATIPIIALTAMVMLGDREKCLAVGASEYLAKPVKLKQLTALIEQFLAN</sequence>
<dbReference type="InterPro" id="IPR016132">
    <property type="entry name" value="Phyto_chromo_attachment"/>
</dbReference>
<feature type="domain" description="PAC" evidence="15">
    <location>
        <begin position="872"/>
        <end position="924"/>
    </location>
</feature>
<feature type="domain" description="PAS" evidence="14">
    <location>
        <begin position="1709"/>
        <end position="1780"/>
    </location>
</feature>
<dbReference type="Proteomes" id="UP000658514">
    <property type="component" value="Unassembled WGS sequence"/>
</dbReference>
<dbReference type="InterPro" id="IPR052162">
    <property type="entry name" value="Sensor_kinase/Photoreceptor"/>
</dbReference>
<feature type="domain" description="PAC" evidence="15">
    <location>
        <begin position="741"/>
        <end position="793"/>
    </location>
</feature>
<evidence type="ECO:0000256" key="6">
    <source>
        <dbReference type="ARBA" id="ARBA00022777"/>
    </source>
</evidence>
<feature type="domain" description="PAS" evidence="14">
    <location>
        <begin position="1189"/>
        <end position="1266"/>
    </location>
</feature>
<dbReference type="PANTHER" id="PTHR43304">
    <property type="entry name" value="PHYTOCHROME-LIKE PROTEIN CPH1"/>
    <property type="match status" value="1"/>
</dbReference>
<dbReference type="CDD" id="cd00082">
    <property type="entry name" value="HisKA"/>
    <property type="match status" value="1"/>
</dbReference>
<dbReference type="Gene3D" id="3.30.565.10">
    <property type="entry name" value="Histidine kinase-like ATPase, C-terminal domain"/>
    <property type="match status" value="1"/>
</dbReference>
<keyword evidence="4 8" id="KW-0597">Phosphoprotein</keyword>
<feature type="domain" description="CBS" evidence="16">
    <location>
        <begin position="169"/>
        <end position="228"/>
    </location>
</feature>
<dbReference type="SMART" id="SM00388">
    <property type="entry name" value="HisKA"/>
    <property type="match status" value="1"/>
</dbReference>
<feature type="modified residue" description="4-aspartylphosphate" evidence="8">
    <location>
        <position position="2167"/>
    </location>
</feature>
<dbReference type="InterPro" id="IPR036890">
    <property type="entry name" value="HATPase_C_sf"/>
</dbReference>
<dbReference type="SMART" id="SM00116">
    <property type="entry name" value="CBS"/>
    <property type="match status" value="4"/>
</dbReference>
<dbReference type="Pfam" id="PF00512">
    <property type="entry name" value="HisKA"/>
    <property type="match status" value="1"/>
</dbReference>
<dbReference type="InterPro" id="IPR000014">
    <property type="entry name" value="PAS"/>
</dbReference>
<dbReference type="InterPro" id="IPR004358">
    <property type="entry name" value="Sig_transdc_His_kin-like_C"/>
</dbReference>
<dbReference type="PROSITE" id="PS50110">
    <property type="entry name" value="RESPONSE_REGULATORY"/>
    <property type="match status" value="1"/>
</dbReference>
<dbReference type="InterPro" id="IPR013655">
    <property type="entry name" value="PAS_fold_3"/>
</dbReference>
<dbReference type="InterPro" id="IPR011006">
    <property type="entry name" value="CheY-like_superfamily"/>
</dbReference>
<dbReference type="PROSITE" id="PS51371">
    <property type="entry name" value="CBS"/>
    <property type="match status" value="4"/>
</dbReference>
<feature type="domain" description="CBS" evidence="16">
    <location>
        <begin position="237"/>
        <end position="295"/>
    </location>
</feature>
<evidence type="ECO:0000259" key="14">
    <source>
        <dbReference type="PROSITE" id="PS50112"/>
    </source>
</evidence>
<evidence type="ECO:0000256" key="3">
    <source>
        <dbReference type="ARBA" id="ARBA00012438"/>
    </source>
</evidence>
<dbReference type="PROSITE" id="PS50109">
    <property type="entry name" value="HIS_KIN"/>
    <property type="match status" value="1"/>
</dbReference>
<feature type="domain" description="Phytochrome chromophore attachment site" evidence="11">
    <location>
        <begin position="329"/>
        <end position="465"/>
    </location>
</feature>
<gene>
    <name evidence="17" type="ORF">H6G24_22420</name>
</gene>
<dbReference type="Pfam" id="PF08447">
    <property type="entry name" value="PAS_3"/>
    <property type="match status" value="8"/>
</dbReference>
<feature type="domain" description="CBS" evidence="16">
    <location>
        <begin position="17"/>
        <end position="95"/>
    </location>
</feature>
<dbReference type="SUPFAM" id="SSF54631">
    <property type="entry name" value="CBS-domain pair"/>
    <property type="match status" value="2"/>
</dbReference>
<dbReference type="SUPFAM" id="SSF55781">
    <property type="entry name" value="GAF domain-like"/>
    <property type="match status" value="2"/>
</dbReference>
<feature type="domain" description="PAS" evidence="14">
    <location>
        <begin position="1584"/>
        <end position="1658"/>
    </location>
</feature>
<dbReference type="SMART" id="SM00448">
    <property type="entry name" value="REC"/>
    <property type="match status" value="1"/>
</dbReference>
<dbReference type="PANTHER" id="PTHR43304:SF1">
    <property type="entry name" value="PAC DOMAIN-CONTAINING PROTEIN"/>
    <property type="match status" value="1"/>
</dbReference>
<dbReference type="SMART" id="SM00086">
    <property type="entry name" value="PAC"/>
    <property type="match status" value="8"/>
</dbReference>
<dbReference type="PROSITE" id="PS50112">
    <property type="entry name" value="PAS"/>
    <property type="match status" value="9"/>
</dbReference>
<dbReference type="SUPFAM" id="SSF55874">
    <property type="entry name" value="ATPase domain of HSP90 chaperone/DNA topoisomerase II/histidine kinase"/>
    <property type="match status" value="1"/>
</dbReference>
<dbReference type="InterPro" id="IPR005467">
    <property type="entry name" value="His_kinase_dom"/>
</dbReference>
<evidence type="ECO:0000313" key="18">
    <source>
        <dbReference type="Proteomes" id="UP000658514"/>
    </source>
</evidence>
<dbReference type="PRINTS" id="PR00344">
    <property type="entry name" value="BCTRLSENSOR"/>
</dbReference>
<feature type="domain" description="PAS" evidence="14">
    <location>
        <begin position="665"/>
        <end position="737"/>
    </location>
</feature>
<comment type="similarity">
    <text evidence="2">In the N-terminal section; belongs to the phytochrome family.</text>
</comment>
<keyword evidence="9" id="KW-0129">CBS domain</keyword>
<dbReference type="InterPro" id="IPR003018">
    <property type="entry name" value="GAF"/>
</dbReference>
<evidence type="ECO:0000256" key="1">
    <source>
        <dbReference type="ARBA" id="ARBA00000085"/>
    </source>
</evidence>
<keyword evidence="5" id="KW-0808">Transferase</keyword>
<evidence type="ECO:0000256" key="10">
    <source>
        <dbReference type="SAM" id="Coils"/>
    </source>
</evidence>
<feature type="domain" description="PAS" evidence="14">
    <location>
        <begin position="925"/>
        <end position="984"/>
    </location>
</feature>
<evidence type="ECO:0000256" key="5">
    <source>
        <dbReference type="ARBA" id="ARBA00022679"/>
    </source>
</evidence>
<feature type="domain" description="PAC" evidence="15">
    <location>
        <begin position="1398"/>
        <end position="1450"/>
    </location>
</feature>
<dbReference type="Gene3D" id="1.10.287.130">
    <property type="match status" value="1"/>
</dbReference>
<dbReference type="Pfam" id="PF13185">
    <property type="entry name" value="GAF_2"/>
    <property type="match status" value="1"/>
</dbReference>
<protein>
    <recommendedName>
        <fullName evidence="3">histidine kinase</fullName>
        <ecNumber evidence="3">2.7.13.3</ecNumber>
    </recommendedName>
</protein>
<dbReference type="InterPro" id="IPR001789">
    <property type="entry name" value="Sig_transdc_resp-reg_receiver"/>
</dbReference>
<feature type="domain" description="Histidine kinase" evidence="12">
    <location>
        <begin position="1852"/>
        <end position="2079"/>
    </location>
</feature>
<dbReference type="Gene3D" id="3.40.50.2300">
    <property type="match status" value="1"/>
</dbReference>
<keyword evidence="18" id="KW-1185">Reference proteome</keyword>
<feature type="domain" description="PAC" evidence="15">
    <location>
        <begin position="1000"/>
        <end position="1052"/>
    </location>
</feature>
<dbReference type="InterPro" id="IPR046342">
    <property type="entry name" value="CBS_dom_sf"/>
</dbReference>
<proteinExistence type="inferred from homology"/>
<keyword evidence="7" id="KW-0902">Two-component regulatory system</keyword>
<dbReference type="SUPFAM" id="SSF47384">
    <property type="entry name" value="Homodimeric domain of signal transducing histidine kinase"/>
    <property type="match status" value="1"/>
</dbReference>
<dbReference type="SUPFAM" id="SSF55785">
    <property type="entry name" value="PYP-like sensor domain (PAS domain)"/>
    <property type="match status" value="9"/>
</dbReference>
<feature type="domain" description="PAS" evidence="14">
    <location>
        <begin position="1451"/>
        <end position="1528"/>
    </location>
</feature>
<evidence type="ECO:0000259" key="13">
    <source>
        <dbReference type="PROSITE" id="PS50110"/>
    </source>
</evidence>
<dbReference type="InterPro" id="IPR000700">
    <property type="entry name" value="PAS-assoc_C"/>
</dbReference>
<feature type="domain" description="PAS" evidence="14">
    <location>
        <begin position="794"/>
        <end position="865"/>
    </location>
</feature>
<accession>A0ABR8AFF0</accession>
<dbReference type="InterPro" id="IPR003594">
    <property type="entry name" value="HATPase_dom"/>
</dbReference>
<dbReference type="Gene3D" id="3.30.450.40">
    <property type="match status" value="2"/>
</dbReference>
<comment type="catalytic activity">
    <reaction evidence="1">
        <text>ATP + protein L-histidine = ADP + protein N-phospho-L-histidine.</text>
        <dbReference type="EC" id="2.7.13.3"/>
    </reaction>
</comment>
<evidence type="ECO:0000256" key="8">
    <source>
        <dbReference type="PROSITE-ProRule" id="PRU00169"/>
    </source>
</evidence>
<evidence type="ECO:0000259" key="11">
    <source>
        <dbReference type="PROSITE" id="PS50046"/>
    </source>
</evidence>
<dbReference type="InterPro" id="IPR003661">
    <property type="entry name" value="HisK_dim/P_dom"/>
</dbReference>
<evidence type="ECO:0000256" key="9">
    <source>
        <dbReference type="PROSITE-ProRule" id="PRU00703"/>
    </source>
</evidence>
<feature type="domain" description="PAC" evidence="15">
    <location>
        <begin position="1530"/>
        <end position="1583"/>
    </location>
</feature>
<dbReference type="Gene3D" id="3.10.580.10">
    <property type="entry name" value="CBS-domain"/>
    <property type="match status" value="2"/>
</dbReference>
<dbReference type="SMART" id="SM00091">
    <property type="entry name" value="PAS"/>
    <property type="match status" value="9"/>
</dbReference>
<organism evidence="17 18">
    <name type="scientific">Calothrix parietina FACHB-288</name>
    <dbReference type="NCBI Taxonomy" id="2692896"/>
    <lineage>
        <taxon>Bacteria</taxon>
        <taxon>Bacillati</taxon>
        <taxon>Cyanobacteriota</taxon>
        <taxon>Cyanophyceae</taxon>
        <taxon>Nostocales</taxon>
        <taxon>Calotrichaceae</taxon>
        <taxon>Calothrix</taxon>
    </lineage>
</organism>
<dbReference type="Pfam" id="PF01590">
    <property type="entry name" value="GAF"/>
    <property type="match status" value="1"/>
</dbReference>
<dbReference type="InterPro" id="IPR035965">
    <property type="entry name" value="PAS-like_dom_sf"/>
</dbReference>
<dbReference type="SMART" id="SM00065">
    <property type="entry name" value="GAF"/>
    <property type="match status" value="2"/>
</dbReference>
<evidence type="ECO:0000313" key="17">
    <source>
        <dbReference type="EMBL" id="MBD2198225.1"/>
    </source>
</evidence>
<dbReference type="InterPro" id="IPR029016">
    <property type="entry name" value="GAF-like_dom_sf"/>
</dbReference>
<dbReference type="RefSeq" id="WP_190545660.1">
    <property type="nucleotide sequence ID" value="NZ_CAWPNO010000071.1"/>
</dbReference>
<reference evidence="17 18" key="1">
    <citation type="journal article" date="2020" name="ISME J.">
        <title>Comparative genomics reveals insights into cyanobacterial evolution and habitat adaptation.</title>
        <authorList>
            <person name="Chen M.Y."/>
            <person name="Teng W.K."/>
            <person name="Zhao L."/>
            <person name="Hu C.X."/>
            <person name="Zhou Y.K."/>
            <person name="Han B.P."/>
            <person name="Song L.R."/>
            <person name="Shu W.S."/>
        </authorList>
    </citation>
    <scope>NUCLEOTIDE SEQUENCE [LARGE SCALE GENOMIC DNA]</scope>
    <source>
        <strain evidence="17 18">FACHB-288</strain>
    </source>
</reference>
<feature type="domain" description="PAS" evidence="14">
    <location>
        <begin position="1322"/>
        <end position="1396"/>
    </location>
</feature>
<dbReference type="SMART" id="SM00387">
    <property type="entry name" value="HATPase_c"/>
    <property type="match status" value="1"/>
</dbReference>
<dbReference type="EMBL" id="JACJQH010000038">
    <property type="protein sequence ID" value="MBD2198225.1"/>
    <property type="molecule type" value="Genomic_DNA"/>
</dbReference>
<keyword evidence="10" id="KW-0175">Coiled coil</keyword>
<evidence type="ECO:0000259" key="16">
    <source>
        <dbReference type="PROSITE" id="PS51371"/>
    </source>
</evidence>
<feature type="coiled-coil region" evidence="10">
    <location>
        <begin position="1825"/>
        <end position="1852"/>
    </location>
</feature>
<keyword evidence="6" id="KW-0418">Kinase</keyword>
<feature type="domain" description="PAS" evidence="14">
    <location>
        <begin position="1060"/>
        <end position="1134"/>
    </location>
</feature>
<feature type="domain" description="CBS" evidence="16">
    <location>
        <begin position="102"/>
        <end position="162"/>
    </location>
</feature>
<evidence type="ECO:0000256" key="4">
    <source>
        <dbReference type="ARBA" id="ARBA00022553"/>
    </source>
</evidence>
<evidence type="ECO:0000259" key="15">
    <source>
        <dbReference type="PROSITE" id="PS50113"/>
    </source>
</evidence>
<feature type="domain" description="PAC" evidence="15">
    <location>
        <begin position="1268"/>
        <end position="1321"/>
    </location>
</feature>
<dbReference type="SUPFAM" id="SSF52172">
    <property type="entry name" value="CheY-like"/>
    <property type="match status" value="1"/>
</dbReference>
<feature type="coiled-coil region" evidence="10">
    <location>
        <begin position="1043"/>
        <end position="1070"/>
    </location>
</feature>
<dbReference type="InterPro" id="IPR000644">
    <property type="entry name" value="CBS_dom"/>
</dbReference>
<dbReference type="PROSITE" id="PS50046">
    <property type="entry name" value="PHYTOCHROME_2"/>
    <property type="match status" value="1"/>
</dbReference>
<dbReference type="PROSITE" id="PS50113">
    <property type="entry name" value="PAC"/>
    <property type="match status" value="8"/>
</dbReference>
<evidence type="ECO:0000256" key="7">
    <source>
        <dbReference type="ARBA" id="ARBA00023012"/>
    </source>
</evidence>
<dbReference type="NCBIfam" id="TIGR00229">
    <property type="entry name" value="sensory_box"/>
    <property type="match status" value="8"/>
</dbReference>
<comment type="caution">
    <text evidence="17">The sequence shown here is derived from an EMBL/GenBank/DDBJ whole genome shotgun (WGS) entry which is preliminary data.</text>
</comment>
<feature type="domain" description="PAC" evidence="15">
    <location>
        <begin position="1660"/>
        <end position="1712"/>
    </location>
</feature>
<dbReference type="CDD" id="cd17546">
    <property type="entry name" value="REC_hyHK_CKI1_RcsC-like"/>
    <property type="match status" value="1"/>
</dbReference>
<dbReference type="Pfam" id="PF02518">
    <property type="entry name" value="HATPase_c"/>
    <property type="match status" value="1"/>
</dbReference>
<dbReference type="InterPro" id="IPR036097">
    <property type="entry name" value="HisK_dim/P_sf"/>
</dbReference>
<feature type="domain" description="PAC" evidence="15">
    <location>
        <begin position="1136"/>
        <end position="1188"/>
    </location>
</feature>
<evidence type="ECO:0000259" key="12">
    <source>
        <dbReference type="PROSITE" id="PS50109"/>
    </source>
</evidence>
<dbReference type="InterPro" id="IPR001610">
    <property type="entry name" value="PAC"/>
</dbReference>
<feature type="domain" description="Response regulatory" evidence="13">
    <location>
        <begin position="2118"/>
        <end position="2234"/>
    </location>
</feature>
<evidence type="ECO:0000256" key="2">
    <source>
        <dbReference type="ARBA" id="ARBA00006402"/>
    </source>
</evidence>
<dbReference type="CDD" id="cd00130">
    <property type="entry name" value="PAS"/>
    <property type="match status" value="8"/>
</dbReference>
<dbReference type="CDD" id="cd16922">
    <property type="entry name" value="HATPase_EvgS-ArcB-TorS-like"/>
    <property type="match status" value="1"/>
</dbReference>